<dbReference type="GO" id="GO:0002183">
    <property type="term" value="P:cytoplasmic translational initiation"/>
    <property type="evidence" value="ECO:0007669"/>
    <property type="project" value="TreeGrafter"/>
</dbReference>
<evidence type="ECO:0000313" key="4">
    <source>
        <dbReference type="EMBL" id="RSH79909.1"/>
    </source>
</evidence>
<name>A0A427XLV2_9TREE</name>
<gene>
    <name evidence="4" type="ORF">EHS24_009577</name>
</gene>
<dbReference type="PANTHER" id="PTHR15350:SF2">
    <property type="entry name" value="EUKARYOTIC TRANSLATION INITIATION FACTOR 3 SUBUNIT M"/>
    <property type="match status" value="1"/>
</dbReference>
<keyword evidence="5" id="KW-1185">Reference proteome</keyword>
<feature type="region of interest" description="Disordered" evidence="2">
    <location>
        <begin position="409"/>
        <end position="437"/>
    </location>
</feature>
<comment type="similarity">
    <text evidence="1">Belongs to the CSN7/EIF3M family. CSN7 subfamily.</text>
</comment>
<proteinExistence type="inferred from homology"/>
<dbReference type="InterPro" id="IPR040750">
    <property type="entry name" value="eIF3m_C_helix"/>
</dbReference>
<organism evidence="4 5">
    <name type="scientific">Apiotrichum porosum</name>
    <dbReference type="NCBI Taxonomy" id="105984"/>
    <lineage>
        <taxon>Eukaryota</taxon>
        <taxon>Fungi</taxon>
        <taxon>Dikarya</taxon>
        <taxon>Basidiomycota</taxon>
        <taxon>Agaricomycotina</taxon>
        <taxon>Tremellomycetes</taxon>
        <taxon>Trichosporonales</taxon>
        <taxon>Trichosporonaceae</taxon>
        <taxon>Apiotrichum</taxon>
    </lineage>
</organism>
<dbReference type="InterPro" id="IPR000717">
    <property type="entry name" value="PCI_dom"/>
</dbReference>
<evidence type="ECO:0000256" key="2">
    <source>
        <dbReference type="SAM" id="MobiDB-lite"/>
    </source>
</evidence>
<evidence type="ECO:0000259" key="3">
    <source>
        <dbReference type="PROSITE" id="PS50250"/>
    </source>
</evidence>
<dbReference type="Proteomes" id="UP000279236">
    <property type="component" value="Unassembled WGS sequence"/>
</dbReference>
<dbReference type="STRING" id="105984.A0A427XLV2"/>
<reference evidence="4 5" key="1">
    <citation type="submission" date="2018-11" db="EMBL/GenBank/DDBJ databases">
        <title>Genome sequence of Apiotrichum porosum DSM 27194.</title>
        <authorList>
            <person name="Aliyu H."/>
            <person name="Gorte O."/>
            <person name="Ochsenreither K."/>
        </authorList>
    </citation>
    <scope>NUCLEOTIDE SEQUENCE [LARGE SCALE GENOMIC DNA]</scope>
    <source>
        <strain evidence="4 5">DSM 27194</strain>
    </source>
</reference>
<dbReference type="PANTHER" id="PTHR15350">
    <property type="entry name" value="COP9 SIGNALOSOME COMPLEX SUBUNIT 7/DENDRITIC CELL PROTEIN GA17"/>
    <property type="match status" value="1"/>
</dbReference>
<feature type="domain" description="PCI" evidence="3">
    <location>
        <begin position="201"/>
        <end position="373"/>
    </location>
</feature>
<dbReference type="Pfam" id="PF01399">
    <property type="entry name" value="PCI"/>
    <property type="match status" value="1"/>
</dbReference>
<protein>
    <recommendedName>
        <fullName evidence="3">PCI domain-containing protein</fullName>
    </recommendedName>
</protein>
<accession>A0A427XLV2</accession>
<dbReference type="GeneID" id="39594120"/>
<dbReference type="SMART" id="SM00088">
    <property type="entry name" value="PINT"/>
    <property type="match status" value="1"/>
</dbReference>
<dbReference type="RefSeq" id="XP_028475018.1">
    <property type="nucleotide sequence ID" value="XM_028624850.1"/>
</dbReference>
<evidence type="ECO:0000256" key="1">
    <source>
        <dbReference type="ARBA" id="ARBA00008482"/>
    </source>
</evidence>
<dbReference type="EMBL" id="RSCE01000009">
    <property type="protein sequence ID" value="RSH79909.1"/>
    <property type="molecule type" value="Genomic_DNA"/>
</dbReference>
<dbReference type="OrthoDB" id="10267031at2759"/>
<dbReference type="GO" id="GO:0005852">
    <property type="term" value="C:eukaryotic translation initiation factor 3 complex"/>
    <property type="evidence" value="ECO:0007669"/>
    <property type="project" value="TreeGrafter"/>
</dbReference>
<evidence type="ECO:0000313" key="5">
    <source>
        <dbReference type="Proteomes" id="UP000279236"/>
    </source>
</evidence>
<comment type="caution">
    <text evidence="4">The sequence shown here is derived from an EMBL/GenBank/DDBJ whole genome shotgun (WGS) entry which is preliminary data.</text>
</comment>
<dbReference type="AlphaFoldDB" id="A0A427XLV2"/>
<dbReference type="PROSITE" id="PS50250">
    <property type="entry name" value="PCI"/>
    <property type="match status" value="1"/>
</dbReference>
<sequence length="437" mass="46759">MSDCVAIAPELAFRQQIAETLQHASRSMATAEQVAARELLNTFDVQLKDDNEATRQDIVRKVTDAYVATNGALEAAKEGEVESSHLLLQHILSTNFDVKGEEYASLVKSVLEAVRVGGEAAAVAGRTAKLEAASRVLNNTYNYIAPESPLRLAALLALVQVLGASDDLSTLPLPSATVSAALAQWSVSDADKVSFLTTAAAVYESAGDLATALSLTLLSLERSLVAATAEHALALALAQPNRFELDDLLKVQGARDALTGKATELVALFVEDDELEAVAKATAWAAANAAYVSGLGVTGLDVDAVLRKVRLVALTTLAARSATKQISYADIAKALAVDEVDVEAWVIDAIHAKLLQARLSQPLSTVRIISVSSHGTRRFGPEEWQLLERRLTEWKSAVTDARQVVDDAESLAAQGPITHQRRQPQQRRQEQEQEVAA</sequence>
<dbReference type="Pfam" id="PF18005">
    <property type="entry name" value="eIF3m_C_helix"/>
    <property type="match status" value="1"/>
</dbReference>
<dbReference type="InterPro" id="IPR045237">
    <property type="entry name" value="COPS7/eIF3m"/>
</dbReference>